<evidence type="ECO:0000256" key="1">
    <source>
        <dbReference type="SAM" id="MobiDB-lite"/>
    </source>
</evidence>
<dbReference type="EMBL" id="MF197535">
    <property type="protein sequence ID" value="AVM80965.1"/>
    <property type="molecule type" value="Genomic_DNA"/>
</dbReference>
<feature type="transmembrane region" description="Helical" evidence="2">
    <location>
        <begin position="422"/>
        <end position="441"/>
    </location>
</feature>
<feature type="compositionally biased region" description="Basic residues" evidence="1">
    <location>
        <begin position="1676"/>
        <end position="1685"/>
    </location>
</feature>
<evidence type="ECO:0000256" key="2">
    <source>
        <dbReference type="SAM" id="Phobius"/>
    </source>
</evidence>
<feature type="transmembrane region" description="Helical" evidence="2">
    <location>
        <begin position="213"/>
        <end position="230"/>
    </location>
</feature>
<sequence length="1752" mass="212523">MYFLVIIRDYIQRYNKSLSSKQNKKTNLVKKIKNLIFYLIELKGYQIFSLVRNEVIGFKSVNFLVNNPSFFVIYAYKSRFLRKFWHKRVHWYLNKEDYFSQLYQEVKNFKLGYGVKVVVKNFTNNISLNNLLNLSNDVAQSVNSLFLKGLSISFFSILTISPYCVYCLKKMYYDGFVTLAPSFIGYFLGHFIYLITFRYIPKIFIFIYSWERLNILFGFFVSLYLAYNVLLEDAVLFFYHEIRDEEDNELWETVETEFEPRKERILRYTKFSQFIYPLFKQLFSIRTYIQKSFFVGLLCALADQPRIYPLLSNFLPSLAPTFLEFLLERNDSFYVLLGYYFGYLILVFFGIYLFYLFRIAMIYIANVNFREIIRRIQLYFNKDPEAIIVLLYRKISDENKKLYNDREFPENDLGLYGRKFRYIFSSIIYALAFSTVMYYPFGYFTLGSLGFVSHDTSLYGTVFDPYSLKDCTKVMSMSVAGHETGPYKVEAMDRGRFGHHPAFSQFAPFTTETFRFRPEMIKYRLLNFVDFFDRSIESVPAYLEYIPLPINKDVHRTFTYKQYICNRLISAFRDYSCKANRLAKFRAIPELGKVLFKYSKHYYGLSKPLKLRKLVTRNRNRIKVENIRGVYRTFKRRIRLFGNELPIIRDIVGVGVVYKDKYRLLKTNIDRFYNWYMEPFNRIHTSPFLIFSTHVFRHAVHLPARYRPIEHLIRIKSLNDLKSKSVRTLRGGTIYNYTPFSFLARDCKNIPDSQRITFFSRLGISRLPKFYDMRKRNVRKKYKRHPNFYKKRLYQFKEIKHIPLPSGFYRYNAYESYVTFRGYQKVAPREKYDPLGLTKKNIFYYRGKAFNPVNLKVLKLYNNVFFPIYNRTVVRSYKRYHDYLETHAYDELFNFRYFYSDRLEAMRFNRRFMKPVSRDFVPYYIVRIPTSSPRFDTIMRKKIMYLKEVVKLARKLKSFVSWAQRDSLNNELRGKHVRNFWKGKAYNEKVAKEGVNSILRLFITKTKVTMEYELIPNTVYMKNRVLLFLRRYKRTYGRIYQIIYKIIYRNPFIRNISPNQESDLHYKKLFYLQFLNNIRKYNFSIDMELRKDHPFKSVFFKNNCKSFANKFHNQQFKGTVVRLRRYFNVTQEDKYRILKRFDGKFFNVIKYDNLFYNDDHNLNYHSELDYYREDDLTNKMIVNHSALTKFTDPTTLHFKFFNFDAFNLFSLLRKNKDVVSVLLTNNKISPFMEKLNYHPLSLLTNMKSNFLGQQDLSNFNFIRQAYGRIFKYKRGKYYNEDLNSDLYEHKTQAFPYYRRFKLLRLKKVVRFKGFKKLYKYWPLTREKIDTFYAAFRDYESKFLWFNALDSVRKSLYWEPCVLQLNAFVHSNELFNLPFARVENYVNYRRFNFMEAHNFYAYLNDLSFKDSPHWLRRSARGRATKQEESIFTYLSYKARLRRFMPAFIRNQSFYRVYDRGYSDRFRQGTPMTQYYWINKPTLGGYYWKGSDLTATLAILIRNFLLYMYSLIFFRYDIYYQNYQFPFSEKKWKAQSLAWIRKKFAFKRKKIERKLREDYAISMNKREFRDQNFLKVYKKTVRNPHRNNLKGIQWKVRKIKSNELIIVQKGREFVEEMERRLRSSGKIITGVSFLKRQQDLSITDKNVLPESVIKKLEKIEQRKKDKENKKLEKIEQRKKSKKNKKVSKKIEEKVEDNKTPLTKIDNIEEIKKDEINQKEVLKKITGKKKVLKKNKKSSKKPKKSVINKKKTKKK</sequence>
<accession>A0A2P1G7M9</accession>
<feature type="transmembrane region" description="Helical" evidence="2">
    <location>
        <begin position="183"/>
        <end position="201"/>
    </location>
</feature>
<geneLocation type="plastid" evidence="3"/>
<feature type="transmembrane region" description="Helical" evidence="2">
    <location>
        <begin position="340"/>
        <end position="365"/>
    </location>
</feature>
<name>A0A2P1G7M9_9CHLO</name>
<keyword evidence="2" id="KW-1133">Transmembrane helix</keyword>
<feature type="compositionally biased region" description="Basic and acidic residues" evidence="1">
    <location>
        <begin position="1662"/>
        <end position="1675"/>
    </location>
</feature>
<proteinExistence type="predicted"/>
<keyword evidence="2" id="KW-0472">Membrane</keyword>
<evidence type="ECO:0000313" key="3">
    <source>
        <dbReference type="EMBL" id="AVM80965.1"/>
    </source>
</evidence>
<feature type="region of interest" description="Disordered" evidence="1">
    <location>
        <begin position="1662"/>
        <end position="1693"/>
    </location>
</feature>
<gene>
    <name evidence="3" type="primary">ycf1</name>
</gene>
<organism evidence="3">
    <name type="scientific">Prototheca zopfii</name>
    <dbReference type="NCBI Taxonomy" id="3112"/>
    <lineage>
        <taxon>Eukaryota</taxon>
        <taxon>Viridiplantae</taxon>
        <taxon>Chlorophyta</taxon>
        <taxon>core chlorophytes</taxon>
        <taxon>Trebouxiophyceae</taxon>
        <taxon>Chlorellales</taxon>
        <taxon>Chlorellaceae</taxon>
        <taxon>Prototheca</taxon>
    </lineage>
</organism>
<keyword evidence="3" id="KW-0934">Plastid</keyword>
<keyword evidence="2" id="KW-0812">Transmembrane</keyword>
<reference evidence="3" key="1">
    <citation type="journal article" date="2018" name="Sci. Rep.">
        <title>Genome sequencing of Prototheca zopfii genotypes 1 and 2 provides evidence of a severe reduction in organellar genomes.</title>
        <authorList>
            <person name="Severgnini M."/>
            <person name="Lazzari B."/>
            <person name="Capra E."/>
            <person name="Chessa S."/>
            <person name="Luini M."/>
            <person name="Bordoni R."/>
            <person name="Castiglioni B."/>
            <person name="Ricchi M."/>
            <person name="Cremonesi P."/>
        </authorList>
    </citation>
    <scope>NUCLEOTIDE SEQUENCE</scope>
    <source>
        <strain evidence="3">SAG 2063</strain>
    </source>
</reference>
<protein>
    <submittedName>
        <fullName evidence="3">Ycf1</fullName>
    </submittedName>
</protein>
<feature type="transmembrane region" description="Helical" evidence="2">
    <location>
        <begin position="145"/>
        <end position="163"/>
    </location>
</feature>
<feature type="region of interest" description="Disordered" evidence="1">
    <location>
        <begin position="1724"/>
        <end position="1752"/>
    </location>
</feature>